<name>A0ABM7T6D4_9CLOT</name>
<evidence type="ECO:0000256" key="1">
    <source>
        <dbReference type="SAM" id="Coils"/>
    </source>
</evidence>
<keyword evidence="1" id="KW-0175">Coiled coil</keyword>
<keyword evidence="3" id="KW-1185">Reference proteome</keyword>
<dbReference type="RefSeq" id="WP_224038001.1">
    <property type="nucleotide sequence ID" value="NZ_AP024849.1"/>
</dbReference>
<proteinExistence type="predicted"/>
<evidence type="ECO:0000313" key="3">
    <source>
        <dbReference type="Proteomes" id="UP000824633"/>
    </source>
</evidence>
<organism evidence="2 3">
    <name type="scientific">Clostridium gelidum</name>
    <dbReference type="NCBI Taxonomy" id="704125"/>
    <lineage>
        <taxon>Bacteria</taxon>
        <taxon>Bacillati</taxon>
        <taxon>Bacillota</taxon>
        <taxon>Clostridia</taxon>
        <taxon>Eubacteriales</taxon>
        <taxon>Clostridiaceae</taxon>
        <taxon>Clostridium</taxon>
    </lineage>
</organism>
<dbReference type="Proteomes" id="UP000824633">
    <property type="component" value="Chromosome"/>
</dbReference>
<reference evidence="3" key="1">
    <citation type="submission" date="2021-07" db="EMBL/GenBank/DDBJ databases">
        <title>Complete genome sequencing of a Clostridium isolate.</title>
        <authorList>
            <person name="Ueki A."/>
            <person name="Tonouchi A."/>
        </authorList>
    </citation>
    <scope>NUCLEOTIDE SEQUENCE [LARGE SCALE GENOMIC DNA]</scope>
    <source>
        <strain evidence="3">C5S11</strain>
    </source>
</reference>
<evidence type="ECO:0000313" key="2">
    <source>
        <dbReference type="EMBL" id="BCZ46527.1"/>
    </source>
</evidence>
<feature type="coiled-coil region" evidence="1">
    <location>
        <begin position="20"/>
        <end position="47"/>
    </location>
</feature>
<protein>
    <submittedName>
        <fullName evidence="2">Uncharacterized protein</fullName>
    </submittedName>
</protein>
<sequence length="47" mass="5539">MKDIDKSLDKKSKLHNAKVLQTLDSKIHTLETEIHEIRNKLKDIKIK</sequence>
<accession>A0ABM7T6D4</accession>
<gene>
    <name evidence="2" type="ORF">psyc5s11_25940</name>
</gene>
<dbReference type="EMBL" id="AP024849">
    <property type="protein sequence ID" value="BCZ46527.1"/>
    <property type="molecule type" value="Genomic_DNA"/>
</dbReference>